<evidence type="ECO:0000256" key="3">
    <source>
        <dbReference type="ARBA" id="ARBA00023125"/>
    </source>
</evidence>
<dbReference type="GO" id="GO:0003677">
    <property type="term" value="F:DNA binding"/>
    <property type="evidence" value="ECO:0007669"/>
    <property type="project" value="UniProtKB-KW"/>
</dbReference>
<reference evidence="8" key="1">
    <citation type="submission" date="2021-01" db="EMBL/GenBank/DDBJ databases">
        <authorList>
            <consortium name="Aspergillus chevalieri M1 genome sequencing consortium"/>
            <person name="Kazuki M."/>
            <person name="Futagami T."/>
        </authorList>
    </citation>
    <scope>NUCLEOTIDE SEQUENCE</scope>
    <source>
        <strain evidence="8">M1</strain>
    </source>
</reference>
<gene>
    <name evidence="8" type="ORF">ACHE_21159A</name>
</gene>
<dbReference type="GO" id="GO:0000981">
    <property type="term" value="F:DNA-binding transcription factor activity, RNA polymerase II-specific"/>
    <property type="evidence" value="ECO:0007669"/>
    <property type="project" value="InterPro"/>
</dbReference>
<dbReference type="PANTHER" id="PTHR46910">
    <property type="entry name" value="TRANSCRIPTION FACTOR PDR1"/>
    <property type="match status" value="1"/>
</dbReference>
<name>A0A7R7ZLR5_ASPCH</name>
<dbReference type="InterPro" id="IPR050987">
    <property type="entry name" value="AtrR-like"/>
</dbReference>
<dbReference type="InterPro" id="IPR007219">
    <property type="entry name" value="XnlR_reg_dom"/>
</dbReference>
<dbReference type="SUPFAM" id="SSF57701">
    <property type="entry name" value="Zn2/Cys6 DNA-binding domain"/>
    <property type="match status" value="1"/>
</dbReference>
<dbReference type="Proteomes" id="UP000637239">
    <property type="component" value="Chromosome 2"/>
</dbReference>
<dbReference type="GO" id="GO:0008270">
    <property type="term" value="F:zinc ion binding"/>
    <property type="evidence" value="ECO:0007669"/>
    <property type="project" value="InterPro"/>
</dbReference>
<evidence type="ECO:0000256" key="4">
    <source>
        <dbReference type="ARBA" id="ARBA00023163"/>
    </source>
</evidence>
<dbReference type="GO" id="GO:0006351">
    <property type="term" value="P:DNA-templated transcription"/>
    <property type="evidence" value="ECO:0007669"/>
    <property type="project" value="InterPro"/>
</dbReference>
<dbReference type="InterPro" id="IPR001138">
    <property type="entry name" value="Zn2Cys6_DnaBD"/>
</dbReference>
<dbReference type="Gene3D" id="4.10.240.10">
    <property type="entry name" value="Zn(2)-C6 fungal-type DNA-binding domain"/>
    <property type="match status" value="1"/>
</dbReference>
<keyword evidence="3" id="KW-0238">DNA-binding</keyword>
<dbReference type="PROSITE" id="PS50048">
    <property type="entry name" value="ZN2_CY6_FUNGAL_2"/>
    <property type="match status" value="1"/>
</dbReference>
<feature type="region of interest" description="Disordered" evidence="6">
    <location>
        <begin position="95"/>
        <end position="115"/>
    </location>
</feature>
<organism evidence="8 9">
    <name type="scientific">Aspergillus chevalieri</name>
    <name type="common">Eurotium chevalieri</name>
    <dbReference type="NCBI Taxonomy" id="182096"/>
    <lineage>
        <taxon>Eukaryota</taxon>
        <taxon>Fungi</taxon>
        <taxon>Dikarya</taxon>
        <taxon>Ascomycota</taxon>
        <taxon>Pezizomycotina</taxon>
        <taxon>Eurotiomycetes</taxon>
        <taxon>Eurotiomycetidae</taxon>
        <taxon>Eurotiales</taxon>
        <taxon>Aspergillaceae</taxon>
        <taxon>Aspergillus</taxon>
        <taxon>Aspergillus subgen. Aspergillus</taxon>
    </lineage>
</organism>
<dbReference type="Pfam" id="PF04082">
    <property type="entry name" value="Fungal_trans"/>
    <property type="match status" value="1"/>
</dbReference>
<dbReference type="SMART" id="SM00066">
    <property type="entry name" value="GAL4"/>
    <property type="match status" value="1"/>
</dbReference>
<keyword evidence="9" id="KW-1185">Reference proteome</keyword>
<evidence type="ECO:0000256" key="2">
    <source>
        <dbReference type="ARBA" id="ARBA00023015"/>
    </source>
</evidence>
<accession>A0A7R7ZLR5</accession>
<dbReference type="PANTHER" id="PTHR46910:SF5">
    <property type="entry name" value="ZN(II)2CYS6 TRANSCRIPTION FACTOR (EUROFUNG)"/>
    <property type="match status" value="1"/>
</dbReference>
<dbReference type="GeneID" id="66980060"/>
<evidence type="ECO:0000256" key="6">
    <source>
        <dbReference type="SAM" id="MobiDB-lite"/>
    </source>
</evidence>
<feature type="domain" description="Zn(2)-C6 fungal-type" evidence="7">
    <location>
        <begin position="24"/>
        <end position="53"/>
    </location>
</feature>
<keyword evidence="5" id="KW-0539">Nucleus</keyword>
<protein>
    <recommendedName>
        <fullName evidence="7">Zn(2)-C6 fungal-type domain-containing protein</fullName>
    </recommendedName>
</protein>
<evidence type="ECO:0000313" key="8">
    <source>
        <dbReference type="EMBL" id="BCR85701.1"/>
    </source>
</evidence>
<keyword evidence="1" id="KW-0479">Metal-binding</keyword>
<dbReference type="KEGG" id="ache:ACHE_21159A"/>
<evidence type="ECO:0000256" key="5">
    <source>
        <dbReference type="ARBA" id="ARBA00023242"/>
    </source>
</evidence>
<dbReference type="PROSITE" id="PS00463">
    <property type="entry name" value="ZN2_CY6_FUNGAL_1"/>
    <property type="match status" value="1"/>
</dbReference>
<dbReference type="InterPro" id="IPR036864">
    <property type="entry name" value="Zn2-C6_fun-type_DNA-bd_sf"/>
</dbReference>
<sequence>MAGGDSGGETIQARRQRLSMVPRACEGCKTRKVRCDRSRPCSNCHSVGITCRETSPNSRPATRPRLDREAELQGQIERLEDRLCAVERRLPRDISAEHNSNIPENPGEVSSVDKQDWPHLTSVPPVYEGLSSFTNQSIRASNVAQKTVDSDGTGEQSGLNASLGHLKNLFQLPIMFSPDDYRFSRRPTIRPIPKMDPLPLDLIIAILQEIKASRPIFLCSYVISDPSLVERLCRSVYFPVEPISSGHLAAMYGILNALLKEFMILQNPLCQRFDLQAHAAQCEQNFNATIESYDVLAVPSFENIFALTMGFTKAQDEAKPLLCYTLISTAVSHCQMLGYHREVTHRNDRTGNSENARRLFWTAYTFEKHISLLFGRASSMLNFDIDTRYPALSTDPAVRPWDESFMMGIKLASMQGQIYDKLYSTTALRTPHSERAQYVRHLTTAMDQWRTELQKIDSNQVNSRQIFDITRYSWDIMYYSTFTSLLRAPTISEAEEAEVSSQCFQVARLALESHLRCFSKYQTSGFLSDADYANWLVPPLPLSVSSCIC</sequence>
<dbReference type="EMBL" id="AP024417">
    <property type="protein sequence ID" value="BCR85701.1"/>
    <property type="molecule type" value="Genomic_DNA"/>
</dbReference>
<evidence type="ECO:0000259" key="7">
    <source>
        <dbReference type="PROSITE" id="PS50048"/>
    </source>
</evidence>
<dbReference type="CDD" id="cd12148">
    <property type="entry name" value="fungal_TF_MHR"/>
    <property type="match status" value="1"/>
</dbReference>
<evidence type="ECO:0000256" key="1">
    <source>
        <dbReference type="ARBA" id="ARBA00022723"/>
    </source>
</evidence>
<keyword evidence="4" id="KW-0804">Transcription</keyword>
<dbReference type="RefSeq" id="XP_043134223.1">
    <property type="nucleotide sequence ID" value="XM_043275212.1"/>
</dbReference>
<reference evidence="8" key="2">
    <citation type="submission" date="2021-02" db="EMBL/GenBank/DDBJ databases">
        <title>Aspergillus chevalieri M1 genome sequence.</title>
        <authorList>
            <person name="Kadooka C."/>
            <person name="Mori K."/>
            <person name="Futagami T."/>
        </authorList>
    </citation>
    <scope>NUCLEOTIDE SEQUENCE</scope>
    <source>
        <strain evidence="8">M1</strain>
    </source>
</reference>
<dbReference type="Pfam" id="PF00172">
    <property type="entry name" value="Zn_clus"/>
    <property type="match status" value="1"/>
</dbReference>
<keyword evidence="2" id="KW-0805">Transcription regulation</keyword>
<proteinExistence type="predicted"/>
<dbReference type="SMART" id="SM00906">
    <property type="entry name" value="Fungal_trans"/>
    <property type="match status" value="1"/>
</dbReference>
<dbReference type="AlphaFoldDB" id="A0A7R7ZLR5"/>
<dbReference type="CDD" id="cd00067">
    <property type="entry name" value="GAL4"/>
    <property type="match status" value="1"/>
</dbReference>
<evidence type="ECO:0000313" key="9">
    <source>
        <dbReference type="Proteomes" id="UP000637239"/>
    </source>
</evidence>